<comment type="caution">
    <text evidence="1">The sequence shown here is derived from an EMBL/GenBank/DDBJ whole genome shotgun (WGS) entry which is preliminary data.</text>
</comment>
<dbReference type="EMBL" id="JAPMOS010000091">
    <property type="protein sequence ID" value="KAJ4455851.1"/>
    <property type="molecule type" value="Genomic_DNA"/>
</dbReference>
<organism evidence="1 2">
    <name type="scientific">Paratrimastix pyriformis</name>
    <dbReference type="NCBI Taxonomy" id="342808"/>
    <lineage>
        <taxon>Eukaryota</taxon>
        <taxon>Metamonada</taxon>
        <taxon>Preaxostyla</taxon>
        <taxon>Paratrimastigidae</taxon>
        <taxon>Paratrimastix</taxon>
    </lineage>
</organism>
<gene>
    <name evidence="1" type="ORF">PAPYR_9146</name>
</gene>
<proteinExistence type="predicted"/>
<sequence>MSSKQTVECAKPVVITPDNYSVKKLSIKSLSDTVRKQDKPMKMCHLEHSECEMFIETPEIELGPYGVNIYENTKTIRLPVENVGDDFKKLIDRLEKYCENNQDDIIKATFDEDKPDEFEYKSFAKQSDNEMYPSYYKVTVGYADAIYPSVFRKNEKGKIERDESIKTEEDLRKAVPKGSVVKMIISPKIWIDAKGHYGLSASCRQLLIVKEGKHNKDTITESLFSA</sequence>
<evidence type="ECO:0000313" key="2">
    <source>
        <dbReference type="Proteomes" id="UP001141327"/>
    </source>
</evidence>
<reference evidence="1" key="1">
    <citation type="journal article" date="2022" name="bioRxiv">
        <title>Genomics of Preaxostyla Flagellates Illuminates Evolutionary Transitions and the Path Towards Mitochondrial Loss.</title>
        <authorList>
            <person name="Novak L.V.F."/>
            <person name="Treitli S.C."/>
            <person name="Pyrih J."/>
            <person name="Halakuc P."/>
            <person name="Pipaliya S.V."/>
            <person name="Vacek V."/>
            <person name="Brzon O."/>
            <person name="Soukal P."/>
            <person name="Eme L."/>
            <person name="Dacks J.B."/>
            <person name="Karnkowska A."/>
            <person name="Elias M."/>
            <person name="Hampl V."/>
        </authorList>
    </citation>
    <scope>NUCLEOTIDE SEQUENCE</scope>
    <source>
        <strain evidence="1">RCP-MX</strain>
    </source>
</reference>
<accession>A0ABQ8UDA3</accession>
<evidence type="ECO:0000313" key="1">
    <source>
        <dbReference type="EMBL" id="KAJ4455851.1"/>
    </source>
</evidence>
<dbReference type="Proteomes" id="UP001141327">
    <property type="component" value="Unassembled WGS sequence"/>
</dbReference>
<name>A0ABQ8UDA3_9EUKA</name>
<protein>
    <submittedName>
        <fullName evidence="1">Uncharacterized protein</fullName>
    </submittedName>
</protein>
<keyword evidence="2" id="KW-1185">Reference proteome</keyword>